<dbReference type="Proteomes" id="UP000239757">
    <property type="component" value="Unassembled WGS sequence"/>
</dbReference>
<gene>
    <name evidence="2" type="ORF">GOBAR_AA33818</name>
</gene>
<dbReference type="EMBL" id="KZ668819">
    <property type="protein sequence ID" value="PPR86875.1"/>
    <property type="molecule type" value="Genomic_DNA"/>
</dbReference>
<evidence type="ECO:0000256" key="1">
    <source>
        <dbReference type="SAM" id="MobiDB-lite"/>
    </source>
</evidence>
<feature type="region of interest" description="Disordered" evidence="1">
    <location>
        <begin position="43"/>
        <end position="68"/>
    </location>
</feature>
<reference evidence="2 3" key="1">
    <citation type="submission" date="2015-01" db="EMBL/GenBank/DDBJ databases">
        <title>Genome of allotetraploid Gossypium barbadense reveals genomic plasticity and fiber elongation in cotton evolution.</title>
        <authorList>
            <person name="Chen X."/>
            <person name="Liu X."/>
            <person name="Zhao B."/>
            <person name="Zheng H."/>
            <person name="Hu Y."/>
            <person name="Lu G."/>
            <person name="Yang C."/>
            <person name="Chen J."/>
            <person name="Shan C."/>
            <person name="Zhang L."/>
            <person name="Zhou Y."/>
            <person name="Wang L."/>
            <person name="Guo W."/>
            <person name="Bai Y."/>
            <person name="Ruan J."/>
            <person name="Shangguan X."/>
            <person name="Mao Y."/>
            <person name="Jiang J."/>
            <person name="Zhu Y."/>
            <person name="Lei J."/>
            <person name="Kang H."/>
            <person name="Chen S."/>
            <person name="He X."/>
            <person name="Wang R."/>
            <person name="Wang Y."/>
            <person name="Chen J."/>
            <person name="Wang L."/>
            <person name="Yu S."/>
            <person name="Wang B."/>
            <person name="Wei J."/>
            <person name="Song S."/>
            <person name="Lu X."/>
            <person name="Gao Z."/>
            <person name="Gu W."/>
            <person name="Deng X."/>
            <person name="Ma D."/>
            <person name="Wang S."/>
            <person name="Liang W."/>
            <person name="Fang L."/>
            <person name="Cai C."/>
            <person name="Zhu X."/>
            <person name="Zhou B."/>
            <person name="Zhang Y."/>
            <person name="Chen Z."/>
            <person name="Xu S."/>
            <person name="Zhu R."/>
            <person name="Wang S."/>
            <person name="Zhang T."/>
            <person name="Zhao G."/>
        </authorList>
    </citation>
    <scope>NUCLEOTIDE SEQUENCE [LARGE SCALE GENOMIC DNA]</scope>
    <source>
        <strain evidence="3">cv. Xinhai21</strain>
        <tissue evidence="2">Leaf</tissue>
    </source>
</reference>
<protein>
    <submittedName>
        <fullName evidence="2">Uncharacterized protein</fullName>
    </submittedName>
</protein>
<evidence type="ECO:0000313" key="3">
    <source>
        <dbReference type="Proteomes" id="UP000239757"/>
    </source>
</evidence>
<name>A0A2P5W725_GOSBA</name>
<proteinExistence type="predicted"/>
<dbReference type="AlphaFoldDB" id="A0A2P5W725"/>
<sequence length="68" mass="7797">MLYGLRAHCRCSFALIWKRVHRRVLGLLEILDVEWRLPHIKARGSDGAPDLASNPCPPRYHPEQVALP</sequence>
<accession>A0A2P5W725</accession>
<evidence type="ECO:0000313" key="2">
    <source>
        <dbReference type="EMBL" id="PPR86875.1"/>
    </source>
</evidence>
<organism evidence="2 3">
    <name type="scientific">Gossypium barbadense</name>
    <name type="common">Sea Island cotton</name>
    <name type="synonym">Hibiscus barbadensis</name>
    <dbReference type="NCBI Taxonomy" id="3634"/>
    <lineage>
        <taxon>Eukaryota</taxon>
        <taxon>Viridiplantae</taxon>
        <taxon>Streptophyta</taxon>
        <taxon>Embryophyta</taxon>
        <taxon>Tracheophyta</taxon>
        <taxon>Spermatophyta</taxon>
        <taxon>Magnoliopsida</taxon>
        <taxon>eudicotyledons</taxon>
        <taxon>Gunneridae</taxon>
        <taxon>Pentapetalae</taxon>
        <taxon>rosids</taxon>
        <taxon>malvids</taxon>
        <taxon>Malvales</taxon>
        <taxon>Malvaceae</taxon>
        <taxon>Malvoideae</taxon>
        <taxon>Gossypium</taxon>
    </lineage>
</organism>